<dbReference type="Gene3D" id="3.30.200.20">
    <property type="entry name" value="Phosphorylase Kinase, domain 1"/>
    <property type="match status" value="1"/>
</dbReference>
<dbReference type="InterPro" id="IPR011009">
    <property type="entry name" value="Kinase-like_dom_sf"/>
</dbReference>
<gene>
    <name evidence="2" type="ORF">jhhlp_006877</name>
</gene>
<dbReference type="Pfam" id="PF01636">
    <property type="entry name" value="APH"/>
    <property type="match status" value="1"/>
</dbReference>
<name>A0A2N3N311_9PEZI</name>
<evidence type="ECO:0000313" key="2">
    <source>
        <dbReference type="EMBL" id="PKS06802.1"/>
    </source>
</evidence>
<dbReference type="InParanoid" id="A0A2N3N311"/>
<dbReference type="InterPro" id="IPR002575">
    <property type="entry name" value="Aminoglycoside_PTrfase"/>
</dbReference>
<evidence type="ECO:0000259" key="1">
    <source>
        <dbReference type="Pfam" id="PF01636"/>
    </source>
</evidence>
<organism evidence="2 3">
    <name type="scientific">Lomentospora prolificans</name>
    <dbReference type="NCBI Taxonomy" id="41688"/>
    <lineage>
        <taxon>Eukaryota</taxon>
        <taxon>Fungi</taxon>
        <taxon>Dikarya</taxon>
        <taxon>Ascomycota</taxon>
        <taxon>Pezizomycotina</taxon>
        <taxon>Sordariomycetes</taxon>
        <taxon>Hypocreomycetidae</taxon>
        <taxon>Microascales</taxon>
        <taxon>Microascaceae</taxon>
        <taxon>Lomentospora</taxon>
    </lineage>
</organism>
<dbReference type="OrthoDB" id="25129at2759"/>
<dbReference type="Gene3D" id="3.90.1200.10">
    <property type="match status" value="1"/>
</dbReference>
<dbReference type="Proteomes" id="UP000233524">
    <property type="component" value="Unassembled WGS sequence"/>
</dbReference>
<dbReference type="SUPFAM" id="SSF56112">
    <property type="entry name" value="Protein kinase-like (PK-like)"/>
    <property type="match status" value="1"/>
</dbReference>
<comment type="caution">
    <text evidence="2">The sequence shown here is derived from an EMBL/GenBank/DDBJ whole genome shotgun (WGS) entry which is preliminary data.</text>
</comment>
<dbReference type="EMBL" id="NLAX01001033">
    <property type="protein sequence ID" value="PKS06802.1"/>
    <property type="molecule type" value="Genomic_DNA"/>
</dbReference>
<accession>A0A2N3N311</accession>
<evidence type="ECO:0000313" key="3">
    <source>
        <dbReference type="Proteomes" id="UP000233524"/>
    </source>
</evidence>
<reference evidence="2 3" key="1">
    <citation type="journal article" date="2017" name="G3 (Bethesda)">
        <title>First Draft Genome Sequence of the Pathogenic Fungus Lomentospora prolificans (Formerly Scedosporium prolificans).</title>
        <authorList>
            <person name="Luo R."/>
            <person name="Zimin A."/>
            <person name="Workman R."/>
            <person name="Fan Y."/>
            <person name="Pertea G."/>
            <person name="Grossman N."/>
            <person name="Wear M.P."/>
            <person name="Jia B."/>
            <person name="Miller H."/>
            <person name="Casadevall A."/>
            <person name="Timp W."/>
            <person name="Zhang S.X."/>
            <person name="Salzberg S.L."/>
        </authorList>
    </citation>
    <scope>NUCLEOTIDE SEQUENCE [LARGE SCALE GENOMIC DNA]</scope>
    <source>
        <strain evidence="2 3">JHH-5317</strain>
    </source>
</reference>
<feature type="domain" description="Aminoglycoside phosphotransferase" evidence="1">
    <location>
        <begin position="161"/>
        <end position="294"/>
    </location>
</feature>
<dbReference type="VEuPathDB" id="FungiDB:jhhlp_006877"/>
<proteinExistence type="predicted"/>
<sequence length="390" mass="42795">MSPLQVTGAGGSNFPGAEKALADLTAQLTRTPYEVLVLRPLSGGNANFIFHAVLKTPLPDGTREVVIKHGEGFVAGNPDFKISTDRCQLIDEKEIEVLILQKLTAFPPARDGDWTVRTPKSIHFDPALRNHIQEYKPAARSLKEYALDHFPTPTPSLESSCTSLGVALGKWLRSFHTWVNDKDQIHLRELAARNKQLQGIKQYINYGSLASRIESFPDILSDSKALLEEVGRATAQEIADNDTLSVVHGDFWTGNVLLSEESPAGDAPQREVFVVDWEMFQLGIIPADIGQMIAELYELKLYKDLDAGLWIIKGFCSGYGAVDKDFAFRALVTVGAHLLCFGTTVAGWGTPEQVEGVAREGRDILTAAWAKDEDFFKTHALSCVLGSRAG</sequence>
<keyword evidence="3" id="KW-1185">Reference proteome</keyword>
<protein>
    <recommendedName>
        <fullName evidence="1">Aminoglycoside phosphotransferase domain-containing protein</fullName>
    </recommendedName>
</protein>
<dbReference type="STRING" id="41688.A0A2N3N311"/>
<dbReference type="AlphaFoldDB" id="A0A2N3N311"/>